<sequence>MSASVSRRFLFTGAVGGASILFLSACSSGASVVAAERTDYSGEVTFDSFRREGEYTAPTRTEPAKNAPVPTLPHNVNEHTVAGLYSTIGFIAASVTYAYQTGDTGRNLLDGEYHKRLDTDSQSSSDSSDSSDYKIWSEAPDIRFTLKDPMPTREGDTYSWPAIMTAKLGSFLVSAGRAREIPAERREQKYEGTIKARYSDGVWRLKLEELLSDDTNSRSSGGSKTI</sequence>
<keyword evidence="2" id="KW-0732">Signal</keyword>
<evidence type="ECO:0000259" key="3">
    <source>
        <dbReference type="Pfam" id="PF19843"/>
    </source>
</evidence>
<reference evidence="4 5" key="1">
    <citation type="submission" date="2018-12" db="EMBL/GenBank/DDBJ databases">
        <authorList>
            <consortium name="Pathogen Informatics"/>
        </authorList>
    </citation>
    <scope>NUCLEOTIDE SEQUENCE [LARGE SCALE GENOMIC DNA]</scope>
    <source>
        <strain evidence="4 5">NCTC10207</strain>
    </source>
</reference>
<dbReference type="Proteomes" id="UP000282386">
    <property type="component" value="Chromosome"/>
</dbReference>
<feature type="chain" id="PRO_5038357463" description="DUF6318 domain-containing protein" evidence="2">
    <location>
        <begin position="31"/>
        <end position="226"/>
    </location>
</feature>
<dbReference type="RefSeq" id="WP_126500173.1">
    <property type="nucleotide sequence ID" value="NZ_CAJPQC010000001.1"/>
</dbReference>
<feature type="region of interest" description="Disordered" evidence="1">
    <location>
        <begin position="51"/>
        <end position="73"/>
    </location>
</feature>
<evidence type="ECO:0000313" key="4">
    <source>
        <dbReference type="EMBL" id="VEI23284.1"/>
    </source>
</evidence>
<feature type="domain" description="DUF6318" evidence="3">
    <location>
        <begin position="53"/>
        <end position="206"/>
    </location>
</feature>
<dbReference type="PROSITE" id="PS51257">
    <property type="entry name" value="PROKAR_LIPOPROTEIN"/>
    <property type="match status" value="1"/>
</dbReference>
<evidence type="ECO:0000256" key="2">
    <source>
        <dbReference type="SAM" id="SignalP"/>
    </source>
</evidence>
<name>A0A7Z9D736_9MICC</name>
<organism evidence="4 5">
    <name type="scientific">Rothia aeria</name>
    <dbReference type="NCBI Taxonomy" id="172042"/>
    <lineage>
        <taxon>Bacteria</taxon>
        <taxon>Bacillati</taxon>
        <taxon>Actinomycetota</taxon>
        <taxon>Actinomycetes</taxon>
        <taxon>Micrococcales</taxon>
        <taxon>Micrococcaceae</taxon>
        <taxon>Rothia</taxon>
    </lineage>
</organism>
<gene>
    <name evidence="4" type="ORF">NCTC10207_01384</name>
</gene>
<evidence type="ECO:0000256" key="1">
    <source>
        <dbReference type="SAM" id="MobiDB-lite"/>
    </source>
</evidence>
<dbReference type="InterPro" id="IPR046281">
    <property type="entry name" value="DUF6318"/>
</dbReference>
<evidence type="ECO:0000313" key="5">
    <source>
        <dbReference type="Proteomes" id="UP000282386"/>
    </source>
</evidence>
<dbReference type="AlphaFoldDB" id="A0A7Z9D736"/>
<dbReference type="EMBL" id="LR134479">
    <property type="protein sequence ID" value="VEI23284.1"/>
    <property type="molecule type" value="Genomic_DNA"/>
</dbReference>
<accession>A0A7Z9D736</accession>
<feature type="signal peptide" evidence="2">
    <location>
        <begin position="1"/>
        <end position="30"/>
    </location>
</feature>
<dbReference type="Pfam" id="PF19843">
    <property type="entry name" value="DUF6318"/>
    <property type="match status" value="1"/>
</dbReference>
<proteinExistence type="predicted"/>
<protein>
    <recommendedName>
        <fullName evidence="3">DUF6318 domain-containing protein</fullName>
    </recommendedName>
</protein>